<comment type="caution">
    <text evidence="1">The sequence shown here is derived from an EMBL/GenBank/DDBJ whole genome shotgun (WGS) entry which is preliminary data.</text>
</comment>
<accession>A0A9D7XCW8</accession>
<dbReference type="Proteomes" id="UP000808349">
    <property type="component" value="Unassembled WGS sequence"/>
</dbReference>
<proteinExistence type="predicted"/>
<sequence length="117" mass="13021">MACNDLVHISLDTNCIATVTPEMVLEDLIGSPSDYLIKVYYSGGQEQADLLFDTRDINKNTTINLAYSILEIPVGEKILIEDKFPPPSTCANHTVRCGDTITPRYLGLQFRIGCRLQ</sequence>
<organism evidence="1 2">
    <name type="scientific">Candidatus Defluviibacterium haderslevense</name>
    <dbReference type="NCBI Taxonomy" id="2981993"/>
    <lineage>
        <taxon>Bacteria</taxon>
        <taxon>Pseudomonadati</taxon>
        <taxon>Bacteroidota</taxon>
        <taxon>Saprospiria</taxon>
        <taxon>Saprospirales</taxon>
        <taxon>Saprospiraceae</taxon>
        <taxon>Candidatus Defluviibacterium</taxon>
    </lineage>
</organism>
<evidence type="ECO:0000313" key="1">
    <source>
        <dbReference type="EMBL" id="MBK9715990.1"/>
    </source>
</evidence>
<name>A0A9D7XCW8_9BACT</name>
<protein>
    <submittedName>
        <fullName evidence="1">Uncharacterized protein</fullName>
    </submittedName>
</protein>
<dbReference type="EMBL" id="JADKFW010000003">
    <property type="protein sequence ID" value="MBK9715990.1"/>
    <property type="molecule type" value="Genomic_DNA"/>
</dbReference>
<dbReference type="AlphaFoldDB" id="A0A9D7XCW8"/>
<evidence type="ECO:0000313" key="2">
    <source>
        <dbReference type="Proteomes" id="UP000808349"/>
    </source>
</evidence>
<reference evidence="1 2" key="1">
    <citation type="submission" date="2020-10" db="EMBL/GenBank/DDBJ databases">
        <title>Connecting structure to function with the recovery of over 1000 high-quality activated sludge metagenome-assembled genomes encoding full-length rRNA genes using long-read sequencing.</title>
        <authorList>
            <person name="Singleton C.M."/>
            <person name="Petriglieri F."/>
            <person name="Kristensen J.M."/>
            <person name="Kirkegaard R.H."/>
            <person name="Michaelsen T.Y."/>
            <person name="Andersen M.H."/>
            <person name="Karst S.M."/>
            <person name="Dueholm M.S."/>
            <person name="Nielsen P.H."/>
            <person name="Albertsen M."/>
        </authorList>
    </citation>
    <scope>NUCLEOTIDE SEQUENCE [LARGE SCALE GENOMIC DNA]</scope>
    <source>
        <strain evidence="1">Ribe_18-Q3-R11-54_BAT3C.373</strain>
    </source>
</reference>
<gene>
    <name evidence="1" type="ORF">IPO85_00395</name>
</gene>